<evidence type="ECO:0000256" key="1">
    <source>
        <dbReference type="SAM" id="Phobius"/>
    </source>
</evidence>
<dbReference type="EMBL" id="JBJKTR010000009">
    <property type="protein sequence ID" value="KAL3359262.1"/>
    <property type="molecule type" value="Genomic_DNA"/>
</dbReference>
<keyword evidence="2" id="KW-0732">Signal</keyword>
<keyword evidence="5" id="KW-1185">Reference proteome</keyword>
<evidence type="ECO:0000313" key="3">
    <source>
        <dbReference type="EMBL" id="KAL3359261.1"/>
    </source>
</evidence>
<accession>A0ABD2TU47</accession>
<proteinExistence type="predicted"/>
<keyword evidence="1" id="KW-0812">Transmembrane</keyword>
<organism evidence="4 5">
    <name type="scientific">Solanum stoloniferum</name>
    <dbReference type="NCBI Taxonomy" id="62892"/>
    <lineage>
        <taxon>Eukaryota</taxon>
        <taxon>Viridiplantae</taxon>
        <taxon>Streptophyta</taxon>
        <taxon>Embryophyta</taxon>
        <taxon>Tracheophyta</taxon>
        <taxon>Spermatophyta</taxon>
        <taxon>Magnoliopsida</taxon>
        <taxon>eudicotyledons</taxon>
        <taxon>Gunneridae</taxon>
        <taxon>Pentapetalae</taxon>
        <taxon>asterids</taxon>
        <taxon>lamiids</taxon>
        <taxon>Solanales</taxon>
        <taxon>Solanaceae</taxon>
        <taxon>Solanoideae</taxon>
        <taxon>Solaneae</taxon>
        <taxon>Solanum</taxon>
    </lineage>
</organism>
<evidence type="ECO:0000313" key="4">
    <source>
        <dbReference type="EMBL" id="KAL3359262.1"/>
    </source>
</evidence>
<dbReference type="PANTHER" id="PTHR34458:SF11">
    <property type="entry name" value="MD-2-RELATED LIPID-RECOGNITION DOMAIN-CONTAINING PROTEIN"/>
    <property type="match status" value="1"/>
</dbReference>
<evidence type="ECO:0000256" key="2">
    <source>
        <dbReference type="SAM" id="SignalP"/>
    </source>
</evidence>
<sequence>MCSKMCAVFLTILLSIITTSPLAHAQLGLGGILGGLGGILGRPIVPPVGGQVPPIGVGQLPIPNFLGPLVGPITGPILGPIAGPILGPILGQPIRPPVGQVPPIVPPVGQVPPIVPPVGQVPPIVPPVGQVPPIVPPVGGQVVNITILGSLSCSVPGSNVPGPGVSGVNVTIICGNTTIAQASTNSQGIINVSVMTTTSVLSGNTCIARIPLPIANCTLTPNTGTLVAPVILIGNLIQDLVGLTFAAIFGILTSLATVTLS</sequence>
<feature type="transmembrane region" description="Helical" evidence="1">
    <location>
        <begin position="240"/>
        <end position="260"/>
    </location>
</feature>
<dbReference type="Proteomes" id="UP001627284">
    <property type="component" value="Unassembled WGS sequence"/>
</dbReference>
<evidence type="ECO:0000313" key="5">
    <source>
        <dbReference type="Proteomes" id="UP001627284"/>
    </source>
</evidence>
<dbReference type="AlphaFoldDB" id="A0ABD2TU47"/>
<feature type="chain" id="PRO_5044724517" evidence="2">
    <location>
        <begin position="26"/>
        <end position="261"/>
    </location>
</feature>
<dbReference type="InterPro" id="IPR040404">
    <property type="entry name" value="Phylloplanin-like"/>
</dbReference>
<reference evidence="4 5" key="1">
    <citation type="submission" date="2024-05" db="EMBL/GenBank/DDBJ databases">
        <title>De novo assembly of an allotetraploid wild potato.</title>
        <authorList>
            <person name="Hosaka A.J."/>
        </authorList>
    </citation>
    <scope>NUCLEOTIDE SEQUENCE [LARGE SCALE GENOMIC DNA]</scope>
    <source>
        <tissue evidence="4">Young leaves</tissue>
    </source>
</reference>
<dbReference type="EMBL" id="JBJKTR010000009">
    <property type="protein sequence ID" value="KAL3359261.1"/>
    <property type="molecule type" value="Genomic_DNA"/>
</dbReference>
<protein>
    <submittedName>
        <fullName evidence="4">Uncharacterized protein</fullName>
    </submittedName>
</protein>
<keyword evidence="1" id="KW-1133">Transmembrane helix</keyword>
<gene>
    <name evidence="3" type="ORF">AABB24_016028</name>
    <name evidence="4" type="ORF">AABB24_016029</name>
</gene>
<name>A0ABD2TU47_9SOLN</name>
<keyword evidence="1" id="KW-0472">Membrane</keyword>
<comment type="caution">
    <text evidence="4">The sequence shown here is derived from an EMBL/GenBank/DDBJ whole genome shotgun (WGS) entry which is preliminary data.</text>
</comment>
<feature type="signal peptide" evidence="2">
    <location>
        <begin position="1"/>
        <end position="25"/>
    </location>
</feature>
<dbReference type="PANTHER" id="PTHR34458">
    <property type="entry name" value="POLLEN OLE E 1 ALLERGEN AND EXTENSIN FAMILY PROTEIN-RELATED"/>
    <property type="match status" value="1"/>
</dbReference>